<feature type="transmembrane region" description="Helical" evidence="5">
    <location>
        <begin position="136"/>
        <end position="151"/>
    </location>
</feature>
<dbReference type="STRING" id="1987383.A5844_002496"/>
<feature type="transmembrane region" description="Helical" evidence="5">
    <location>
        <begin position="157"/>
        <end position="179"/>
    </location>
</feature>
<dbReference type="GO" id="GO:0016020">
    <property type="term" value="C:membrane"/>
    <property type="evidence" value="ECO:0007669"/>
    <property type="project" value="UniProtKB-SubCell"/>
</dbReference>
<feature type="transmembrane region" description="Helical" evidence="5">
    <location>
        <begin position="326"/>
        <end position="343"/>
    </location>
</feature>
<accession>A0A242JX15</accession>
<dbReference type="Proteomes" id="UP000194933">
    <property type="component" value="Unassembled WGS sequence"/>
</dbReference>
<dbReference type="InterPro" id="IPR049453">
    <property type="entry name" value="Memb_transporter_dom"/>
</dbReference>
<keyword evidence="3 5" id="KW-1133">Transmembrane helix</keyword>
<feature type="transmembrane region" description="Helical" evidence="5">
    <location>
        <begin position="88"/>
        <end position="107"/>
    </location>
</feature>
<evidence type="ECO:0000256" key="4">
    <source>
        <dbReference type="ARBA" id="ARBA00023136"/>
    </source>
</evidence>
<evidence type="ECO:0000256" key="2">
    <source>
        <dbReference type="ARBA" id="ARBA00022692"/>
    </source>
</evidence>
<feature type="domain" description="Integral membrane bound transporter" evidence="6">
    <location>
        <begin position="216"/>
        <end position="334"/>
    </location>
</feature>
<feature type="transmembrane region" description="Helical" evidence="5">
    <location>
        <begin position="30"/>
        <end position="56"/>
    </location>
</feature>
<evidence type="ECO:0000256" key="3">
    <source>
        <dbReference type="ARBA" id="ARBA00022989"/>
    </source>
</evidence>
<feature type="transmembrane region" description="Helical" evidence="5">
    <location>
        <begin position="62"/>
        <end position="81"/>
    </location>
</feature>
<gene>
    <name evidence="7" type="ORF">A5844_002496</name>
</gene>
<keyword evidence="4 5" id="KW-0472">Membrane</keyword>
<evidence type="ECO:0000313" key="8">
    <source>
        <dbReference type="Proteomes" id="UP000194933"/>
    </source>
</evidence>
<reference evidence="7 8" key="1">
    <citation type="submission" date="2017-05" db="EMBL/GenBank/DDBJ databases">
        <title>The Genome Sequence of Enterococcus sp. 10A9_DIV0425.</title>
        <authorList>
            <consortium name="The Broad Institute Genomics Platform"/>
            <consortium name="The Broad Institute Genomic Center for Infectious Diseases"/>
            <person name="Earl A."/>
            <person name="Manson A."/>
            <person name="Schwartman J."/>
            <person name="Gilmore M."/>
            <person name="Abouelleil A."/>
            <person name="Cao P."/>
            <person name="Chapman S."/>
            <person name="Cusick C."/>
            <person name="Shea T."/>
            <person name="Young S."/>
            <person name="Neafsey D."/>
            <person name="Nusbaum C."/>
            <person name="Birren B."/>
        </authorList>
    </citation>
    <scope>NUCLEOTIDE SEQUENCE [LARGE SCALE GENOMIC DNA]</scope>
    <source>
        <strain evidence="7 8">10A9_DIV0425</strain>
    </source>
</reference>
<comment type="subcellular location">
    <subcellularLocation>
        <location evidence="1">Membrane</location>
        <topology evidence="1">Multi-pass membrane protein</topology>
    </subcellularLocation>
</comment>
<feature type="transmembrane region" description="Helical" evidence="5">
    <location>
        <begin position="277"/>
        <end position="295"/>
    </location>
</feature>
<evidence type="ECO:0000259" key="6">
    <source>
        <dbReference type="Pfam" id="PF13515"/>
    </source>
</evidence>
<sequence>MDFYQSLQLDPIIMKKKIKAETEKKIKRQWLFLMILRSLLIVAFAILVIMLATKLFGMEMKAYAVVFFCMLMSLRFVDFGYKISQSMIGLGGVTLSLFILPYIQFISSATMSLIMYFILLSGILLVTASDPKMGNASLYGFSYIFIVYSTLDEKINANYFFNQALLFMVFSFILMFVLYKKHREKYLEKTFFDVWRQDKRKEIFQLLSYSLGISLLIIASKFLPFQRFMWIGFAFSSLYSSYGLSGIDVKERAVDRLIGTLVGSGLFIVFSDHISGTLLSLLGGFALGICSSYRYKTVFNCFGALVIASELFGVPEAAAMRIIDNTIGIVLAVMAVWIVSIVYRKMKIFRIE</sequence>
<keyword evidence="8" id="KW-1185">Reference proteome</keyword>
<dbReference type="Pfam" id="PF13515">
    <property type="entry name" value="FUSC_2"/>
    <property type="match status" value="1"/>
</dbReference>
<evidence type="ECO:0000256" key="5">
    <source>
        <dbReference type="SAM" id="Phobius"/>
    </source>
</evidence>
<evidence type="ECO:0000313" key="7">
    <source>
        <dbReference type="EMBL" id="OTP06822.1"/>
    </source>
</evidence>
<dbReference type="EMBL" id="NGMO01000005">
    <property type="protein sequence ID" value="OTP06822.1"/>
    <property type="molecule type" value="Genomic_DNA"/>
</dbReference>
<feature type="transmembrane region" description="Helical" evidence="5">
    <location>
        <begin position="113"/>
        <end position="129"/>
    </location>
</feature>
<proteinExistence type="predicted"/>
<evidence type="ECO:0000256" key="1">
    <source>
        <dbReference type="ARBA" id="ARBA00004141"/>
    </source>
</evidence>
<comment type="caution">
    <text evidence="7">The sequence shown here is derived from an EMBL/GenBank/DDBJ whole genome shotgun (WGS) entry which is preliminary data.</text>
</comment>
<keyword evidence="2 5" id="KW-0812">Transmembrane</keyword>
<dbReference type="AlphaFoldDB" id="A0A242JX15"/>
<feature type="transmembrane region" description="Helical" evidence="5">
    <location>
        <begin position="302"/>
        <end position="320"/>
    </location>
</feature>
<organism evidence="7 8">
    <name type="scientific">Candidatus Enterococcus wittei</name>
    <dbReference type="NCBI Taxonomy" id="1987383"/>
    <lineage>
        <taxon>Bacteria</taxon>
        <taxon>Bacillati</taxon>
        <taxon>Bacillota</taxon>
        <taxon>Bacilli</taxon>
        <taxon>Lactobacillales</taxon>
        <taxon>Enterococcaceae</taxon>
        <taxon>Enterococcus</taxon>
    </lineage>
</organism>
<protein>
    <recommendedName>
        <fullName evidence="6">Integral membrane bound transporter domain-containing protein</fullName>
    </recommendedName>
</protein>
<dbReference type="RefSeq" id="WP_086285546.1">
    <property type="nucleotide sequence ID" value="NZ_NGMO01000005.1"/>
</dbReference>
<feature type="transmembrane region" description="Helical" evidence="5">
    <location>
        <begin position="206"/>
        <end position="223"/>
    </location>
</feature>
<name>A0A242JX15_9ENTE</name>